<accession>A0AAW0FMJ5</accession>
<feature type="compositionally biased region" description="Basic residues" evidence="1">
    <location>
        <begin position="59"/>
        <end position="68"/>
    </location>
</feature>
<feature type="compositionally biased region" description="Basic and acidic residues" evidence="1">
    <location>
        <begin position="104"/>
        <end position="113"/>
    </location>
</feature>
<evidence type="ECO:0000313" key="2">
    <source>
        <dbReference type="EMBL" id="KAK7679419.1"/>
    </source>
</evidence>
<dbReference type="CDD" id="cd09917">
    <property type="entry name" value="F-box_SF"/>
    <property type="match status" value="1"/>
</dbReference>
<comment type="caution">
    <text evidence="2">The sequence shown here is derived from an EMBL/GenBank/DDBJ whole genome shotgun (WGS) entry which is preliminary data.</text>
</comment>
<evidence type="ECO:0000313" key="3">
    <source>
        <dbReference type="Proteomes" id="UP001385951"/>
    </source>
</evidence>
<dbReference type="Proteomes" id="UP001385951">
    <property type="component" value="Unassembled WGS sequence"/>
</dbReference>
<protein>
    <recommendedName>
        <fullName evidence="4">F-box domain-containing protein</fullName>
    </recommendedName>
</protein>
<dbReference type="SUPFAM" id="SSF52047">
    <property type="entry name" value="RNI-like"/>
    <property type="match status" value="1"/>
</dbReference>
<dbReference type="Gene3D" id="3.80.10.10">
    <property type="entry name" value="Ribonuclease Inhibitor"/>
    <property type="match status" value="1"/>
</dbReference>
<keyword evidence="3" id="KW-1185">Reference proteome</keyword>
<feature type="region of interest" description="Disordered" evidence="1">
    <location>
        <begin position="1"/>
        <end position="136"/>
    </location>
</feature>
<dbReference type="InterPro" id="IPR032675">
    <property type="entry name" value="LRR_dom_sf"/>
</dbReference>
<sequence>MPKASTRKKPDVRSSIPSRIQPKRACNCKRSADPIDPSSLPPSKRIRTEAVVDTSAKKTAGRPKRNLPPKHNPPKDTSHNKRQHQVTTKAKRKRPAPENDLGDDESRPEDTKPAKRRRLSPSVDKAPSPIPDTKPPSWQLPIELLYQIYDYLWDHENMECYSTVTLHSCALTCSWWRDAVRPYIFRFITLDTPEDIERFSQQIRATPEITQWVRKLRLEGRSLPFVENPRYHRDAADDIDQWLYAFPANLDAHFPCLRILELFNFAQISSRLEDREAYARWIPELTKLTSVTTLNILRCEMSANNMTALVRALPSLTRVDLVDVDFAHPNLAVLQEIPAKDSDDGPAGDRTVEGTDKTTKYPVFYPPPLLQSFRIDNSHVSYYFDFSRLREWFRAESLAGHLRSLEVSGGVDSDSLREMISALGEAPILSHIQVPVGADIESMLESGIDLSRLINLTSIRLLGSDFEWGQEEEVNNIQQILDQLNAPKLRMIAISSYFDKEEEINMIAPIDQSLADPKFDALETVRIELEVPSSLVARPSQWLRRKVEELFPTAAKRGILIIDYDGWYLLQYLSSTSGAVKKYGTRARGLLVANGGRL</sequence>
<dbReference type="EMBL" id="JASBNA010000059">
    <property type="protein sequence ID" value="KAK7679419.1"/>
    <property type="molecule type" value="Genomic_DNA"/>
</dbReference>
<evidence type="ECO:0000256" key="1">
    <source>
        <dbReference type="SAM" id="MobiDB-lite"/>
    </source>
</evidence>
<dbReference type="AlphaFoldDB" id="A0AAW0FMJ5"/>
<reference evidence="2 3" key="1">
    <citation type="submission" date="2022-09" db="EMBL/GenBank/DDBJ databases">
        <authorList>
            <person name="Palmer J.M."/>
        </authorList>
    </citation>
    <scope>NUCLEOTIDE SEQUENCE [LARGE SCALE GENOMIC DNA]</scope>
    <source>
        <strain evidence="2 3">DSM 7382</strain>
    </source>
</reference>
<proteinExistence type="predicted"/>
<feature type="compositionally biased region" description="Basic residues" evidence="1">
    <location>
        <begin position="80"/>
        <end position="94"/>
    </location>
</feature>
<gene>
    <name evidence="2" type="ORF">QCA50_017473</name>
</gene>
<evidence type="ECO:0008006" key="4">
    <source>
        <dbReference type="Google" id="ProtNLM"/>
    </source>
</evidence>
<organism evidence="2 3">
    <name type="scientific">Cerrena zonata</name>
    <dbReference type="NCBI Taxonomy" id="2478898"/>
    <lineage>
        <taxon>Eukaryota</taxon>
        <taxon>Fungi</taxon>
        <taxon>Dikarya</taxon>
        <taxon>Basidiomycota</taxon>
        <taxon>Agaricomycotina</taxon>
        <taxon>Agaricomycetes</taxon>
        <taxon>Polyporales</taxon>
        <taxon>Cerrenaceae</taxon>
        <taxon>Cerrena</taxon>
    </lineage>
</organism>
<name>A0AAW0FMJ5_9APHY</name>